<reference evidence="2 3" key="1">
    <citation type="submission" date="2018-08" db="EMBL/GenBank/DDBJ databases">
        <title>Acidipila sp. 4G-K13, an acidobacterium isolated from forest soil.</title>
        <authorList>
            <person name="Gao Z.-H."/>
            <person name="Qiu L.-H."/>
        </authorList>
    </citation>
    <scope>NUCLEOTIDE SEQUENCE [LARGE SCALE GENOMIC DNA]</scope>
    <source>
        <strain evidence="2 3">4G-K13</strain>
    </source>
</reference>
<gene>
    <name evidence="2" type="ORF">D0Y96_09670</name>
</gene>
<feature type="compositionally biased region" description="Basic and acidic residues" evidence="1">
    <location>
        <begin position="20"/>
        <end position="40"/>
    </location>
</feature>
<dbReference type="OrthoDB" id="123531at2"/>
<dbReference type="Proteomes" id="UP000264702">
    <property type="component" value="Unassembled WGS sequence"/>
</dbReference>
<dbReference type="AlphaFoldDB" id="A0A372IPZ7"/>
<evidence type="ECO:0000313" key="3">
    <source>
        <dbReference type="Proteomes" id="UP000264702"/>
    </source>
</evidence>
<comment type="caution">
    <text evidence="2">The sequence shown here is derived from an EMBL/GenBank/DDBJ whole genome shotgun (WGS) entry which is preliminary data.</text>
</comment>
<evidence type="ECO:0000313" key="2">
    <source>
        <dbReference type="EMBL" id="RFU16975.1"/>
    </source>
</evidence>
<organism evidence="2 3">
    <name type="scientific">Paracidobacterium acidisoli</name>
    <dbReference type="NCBI Taxonomy" id="2303751"/>
    <lineage>
        <taxon>Bacteria</taxon>
        <taxon>Pseudomonadati</taxon>
        <taxon>Acidobacteriota</taxon>
        <taxon>Terriglobia</taxon>
        <taxon>Terriglobales</taxon>
        <taxon>Acidobacteriaceae</taxon>
        <taxon>Paracidobacterium</taxon>
    </lineage>
</organism>
<dbReference type="EMBL" id="QVQT01000003">
    <property type="protein sequence ID" value="RFU16975.1"/>
    <property type="molecule type" value="Genomic_DNA"/>
</dbReference>
<feature type="compositionally biased region" description="Basic residues" evidence="1">
    <location>
        <begin position="1"/>
        <end position="10"/>
    </location>
</feature>
<evidence type="ECO:0000256" key="1">
    <source>
        <dbReference type="SAM" id="MobiDB-lite"/>
    </source>
</evidence>
<name>A0A372IPZ7_9BACT</name>
<dbReference type="RefSeq" id="WP_117299144.1">
    <property type="nucleotide sequence ID" value="NZ_QVQT02000003.1"/>
</dbReference>
<keyword evidence="3" id="KW-1185">Reference proteome</keyword>
<sequence>MAAKKAKKKTFSAVKAVKANARERVGQPKPERVIEEDKPKRKEKHKSTLSDLMSEGKGEG</sequence>
<protein>
    <submittedName>
        <fullName evidence="2">Uncharacterized protein</fullName>
    </submittedName>
</protein>
<accession>A0A372IPZ7</accession>
<proteinExistence type="predicted"/>
<feature type="region of interest" description="Disordered" evidence="1">
    <location>
        <begin position="1"/>
        <end position="60"/>
    </location>
</feature>